<evidence type="ECO:0000256" key="9">
    <source>
        <dbReference type="SAM" id="MobiDB-lite"/>
    </source>
</evidence>
<keyword evidence="8" id="KW-0694">RNA-binding</keyword>
<dbReference type="Pfam" id="PF10150">
    <property type="entry name" value="RNase_E_G"/>
    <property type="match status" value="1"/>
</dbReference>
<evidence type="ECO:0000313" key="12">
    <source>
        <dbReference type="EMBL" id="KJV90213.1"/>
    </source>
</evidence>
<feature type="domain" description="RNA-binding protein AU-1/Ribonuclease E/G" evidence="10">
    <location>
        <begin position="200"/>
        <end position="472"/>
    </location>
</feature>
<protein>
    <submittedName>
        <fullName evidence="12">Ribonuclease, Rne/Rng family domain protein</fullName>
        <ecNumber evidence="12">3.1.4.-</ecNumber>
    </submittedName>
</protein>
<dbReference type="GO" id="GO:0004540">
    <property type="term" value="F:RNA nuclease activity"/>
    <property type="evidence" value="ECO:0007669"/>
    <property type="project" value="InterPro"/>
</dbReference>
<dbReference type="GO" id="GO:0004519">
    <property type="term" value="F:endonuclease activity"/>
    <property type="evidence" value="ECO:0007669"/>
    <property type="project" value="UniProtKB-KW"/>
</dbReference>
<dbReference type="GO" id="GO:0005737">
    <property type="term" value="C:cytoplasm"/>
    <property type="evidence" value="ECO:0007669"/>
    <property type="project" value="TreeGrafter"/>
</dbReference>
<keyword evidence="2" id="KW-0963">Cytoplasm</keyword>
<evidence type="ECO:0000256" key="3">
    <source>
        <dbReference type="ARBA" id="ARBA00022722"/>
    </source>
</evidence>
<dbReference type="PANTHER" id="PTHR30001:SF1">
    <property type="entry name" value="RIBONUCLEASE E_G-LIKE PROTEIN, CHLOROPLASTIC"/>
    <property type="match status" value="1"/>
</dbReference>
<dbReference type="Pfam" id="PF20833">
    <property type="entry name" value="RNase_E_G_Thio"/>
    <property type="match status" value="1"/>
</dbReference>
<dbReference type="Gene3D" id="2.40.50.140">
    <property type="entry name" value="Nucleic acid-binding proteins"/>
    <property type="match status" value="1"/>
</dbReference>
<evidence type="ECO:0000256" key="8">
    <source>
        <dbReference type="ARBA" id="ARBA00022884"/>
    </source>
</evidence>
<comment type="caution">
    <text evidence="12">The sequence shown here is derived from an EMBL/GenBank/DDBJ whole genome shotgun (WGS) entry which is preliminary data.</text>
</comment>
<dbReference type="GO" id="GO:0003723">
    <property type="term" value="F:RNA binding"/>
    <property type="evidence" value="ECO:0007669"/>
    <property type="project" value="UniProtKB-KW"/>
</dbReference>
<gene>
    <name evidence="12" type="ORF">RBEAN4_1215</name>
</gene>
<evidence type="ECO:0000259" key="11">
    <source>
        <dbReference type="Pfam" id="PF20833"/>
    </source>
</evidence>
<dbReference type="AlphaFoldDB" id="A0A0F3QCE7"/>
<dbReference type="InterPro" id="IPR019307">
    <property type="entry name" value="RNA-bd_AU-1/RNase_E/G"/>
</dbReference>
<feature type="region of interest" description="Disordered" evidence="9">
    <location>
        <begin position="580"/>
        <end position="618"/>
    </location>
</feature>
<evidence type="ECO:0000313" key="13">
    <source>
        <dbReference type="Proteomes" id="UP000033661"/>
    </source>
</evidence>
<accession>A0A0F3QCE7</accession>
<dbReference type="GO" id="GO:0006364">
    <property type="term" value="P:rRNA processing"/>
    <property type="evidence" value="ECO:0007669"/>
    <property type="project" value="TreeGrafter"/>
</dbReference>
<dbReference type="Proteomes" id="UP000033661">
    <property type="component" value="Unassembled WGS sequence"/>
</dbReference>
<keyword evidence="13" id="KW-1185">Reference proteome</keyword>
<keyword evidence="3" id="KW-0540">Nuclease</keyword>
<dbReference type="PATRIC" id="fig|1359193.3.peg.1175"/>
<dbReference type="SUPFAM" id="SSF50249">
    <property type="entry name" value="Nucleic acid-binding proteins"/>
    <property type="match status" value="1"/>
</dbReference>
<evidence type="ECO:0000256" key="1">
    <source>
        <dbReference type="ARBA" id="ARBA00001946"/>
    </source>
</evidence>
<evidence type="ECO:0000256" key="6">
    <source>
        <dbReference type="ARBA" id="ARBA00022801"/>
    </source>
</evidence>
<dbReference type="NCBIfam" id="TIGR00757">
    <property type="entry name" value="RNaseEG"/>
    <property type="match status" value="1"/>
</dbReference>
<organism evidence="12 13">
    <name type="scientific">Rickettsia bellii str. RML An4</name>
    <dbReference type="NCBI Taxonomy" id="1359193"/>
    <lineage>
        <taxon>Bacteria</taxon>
        <taxon>Pseudomonadati</taxon>
        <taxon>Pseudomonadota</taxon>
        <taxon>Alphaproteobacteria</taxon>
        <taxon>Rickettsiales</taxon>
        <taxon>Rickettsiaceae</taxon>
        <taxon>Rickettsieae</taxon>
        <taxon>Rickettsia</taxon>
        <taxon>belli group</taxon>
    </lineage>
</organism>
<evidence type="ECO:0000256" key="2">
    <source>
        <dbReference type="ARBA" id="ARBA00022490"/>
    </source>
</evidence>
<dbReference type="InterPro" id="IPR012340">
    <property type="entry name" value="NA-bd_OB-fold"/>
</dbReference>
<dbReference type="EMBL" id="LAOI01000001">
    <property type="protein sequence ID" value="KJV90213.1"/>
    <property type="molecule type" value="Genomic_DNA"/>
</dbReference>
<dbReference type="Gene3D" id="3.40.1260.20">
    <property type="entry name" value="Ribonuclease E, catalytic domain"/>
    <property type="match status" value="1"/>
</dbReference>
<keyword evidence="7" id="KW-0460">Magnesium</keyword>
<evidence type="ECO:0000256" key="4">
    <source>
        <dbReference type="ARBA" id="ARBA00022723"/>
    </source>
</evidence>
<reference evidence="12 13" key="1">
    <citation type="submission" date="2015-02" db="EMBL/GenBank/DDBJ databases">
        <title>Genome Sequencing of Rickettsiales.</title>
        <authorList>
            <person name="Daugherty S.C."/>
            <person name="Su Q."/>
            <person name="Abolude K."/>
            <person name="Beier-Sexton M."/>
            <person name="Carlyon J.A."/>
            <person name="Carter R."/>
            <person name="Day N.P."/>
            <person name="Dumler S.J."/>
            <person name="Dyachenko V."/>
            <person name="Godinez A."/>
            <person name="Kurtti T.J."/>
            <person name="Lichay M."/>
            <person name="Mullins K.E."/>
            <person name="Ott S."/>
            <person name="Pappas-Brown V."/>
            <person name="Paris D.H."/>
            <person name="Patel P."/>
            <person name="Richards A.L."/>
            <person name="Sadzewicz L."/>
            <person name="Sears K."/>
            <person name="Seidman D."/>
            <person name="Sengamalay N."/>
            <person name="Stenos J."/>
            <person name="Tallon L.J."/>
            <person name="Vincent G."/>
            <person name="Fraser C.M."/>
            <person name="Munderloh U."/>
            <person name="Dunning-Hotopp J.C."/>
        </authorList>
    </citation>
    <scope>NUCLEOTIDE SEQUENCE [LARGE SCALE GENOMIC DNA]</scope>
    <source>
        <strain evidence="12 13">RML An4</strain>
    </source>
</reference>
<dbReference type="InterPro" id="IPR048583">
    <property type="entry name" value="RNase_E_G_thioredoxin-like"/>
</dbReference>
<keyword evidence="4" id="KW-0479">Metal-binding</keyword>
<evidence type="ECO:0000256" key="7">
    <source>
        <dbReference type="ARBA" id="ARBA00022842"/>
    </source>
</evidence>
<evidence type="ECO:0000259" key="10">
    <source>
        <dbReference type="Pfam" id="PF10150"/>
    </source>
</evidence>
<dbReference type="CDD" id="cd04453">
    <property type="entry name" value="S1_RNase_E"/>
    <property type="match status" value="1"/>
</dbReference>
<dbReference type="RefSeq" id="WP_045799048.1">
    <property type="nucleotide sequence ID" value="NZ_LAOI01000001.1"/>
</dbReference>
<feature type="region of interest" description="Disordered" evidence="9">
    <location>
        <begin position="648"/>
        <end position="693"/>
    </location>
</feature>
<keyword evidence="5" id="KW-0255">Endonuclease</keyword>
<feature type="domain" description="RNase E/G thioredoxin-like" evidence="11">
    <location>
        <begin position="484"/>
        <end position="568"/>
    </location>
</feature>
<name>A0A0F3QCE7_RICBE</name>
<dbReference type="GO" id="GO:0016787">
    <property type="term" value="F:hydrolase activity"/>
    <property type="evidence" value="ECO:0007669"/>
    <property type="project" value="UniProtKB-KW"/>
</dbReference>
<evidence type="ECO:0000256" key="5">
    <source>
        <dbReference type="ARBA" id="ARBA00022759"/>
    </source>
</evidence>
<proteinExistence type="predicted"/>
<feature type="compositionally biased region" description="Basic residues" evidence="9">
    <location>
        <begin position="659"/>
        <end position="673"/>
    </location>
</feature>
<comment type="cofactor">
    <cofactor evidence="1">
        <name>Mg(2+)</name>
        <dbReference type="ChEBI" id="CHEBI:18420"/>
    </cofactor>
</comment>
<dbReference type="InterPro" id="IPR004659">
    <property type="entry name" value="RNase_E/G"/>
</dbReference>
<dbReference type="PANTHER" id="PTHR30001">
    <property type="entry name" value="RIBONUCLEASE"/>
    <property type="match status" value="1"/>
</dbReference>
<sequence length="693" mass="79201">MNKKIIIDANFSNETRVVLLGQSNNIEDIEFQTTRKQQNKGNIYLAKVTRIEPSLQAVFIEYGMDKSGFLPFSEIHPNYYNLPASEKNFPINAFPEIVPPNIILDDEDEVRAATSYDPLIDGEEIDLKAIEDLVESKFQSELNLEAADDIEIIQSDKEENIPQYKQYKVQDVIRKNQILLVQVTKEERGNKCAAFTTYVSLAGKYCVLMPNKAAQNGISRKISNGDERKRLKNILNKVVNGDKSPYSVIIRTAGRGCSTLDLKKDYSYLSRLWNKIRKSTVKFPAPCFIHEEDSIIRKTIRDMCDHNVKEVIIYGQEAYEDAAKFMQDLLPSEMTKLKEHKSKTPIFTKFQVEEQLIKLYQPVVTLPSGGYIVINPTEALISIDVNSGRSTSEKNIEETALKTNLEAAKEIARQVKLRDLSGLIVVDFIDMDETKNRKIIERSFKEFLSRDRARIQTGNISQFGLLEFSRQRLRSSFLETNSSICSHCNGKGVVRADESNAMLILRTIENEIFEDRIDIINVFANVSSVIYLLNNKRQEIKFIEEKYNIRLNFYSDPNATSDSYSIEKVKLLKKNNNNLNAGKPVIQNHSADYTEEEPKKEQLRKNKHKWKTGNNNNVVSEEKKKVPEIKEVKDQVVSVVKEEVEITDDGVVVEEKPLPKKTKRRYRNKKSNKNRPVANKESSVAEDSGGSEG</sequence>
<dbReference type="EC" id="3.1.4.-" evidence="12"/>
<keyword evidence="6 12" id="KW-0378">Hydrolase</keyword>
<dbReference type="GO" id="GO:0046872">
    <property type="term" value="F:metal ion binding"/>
    <property type="evidence" value="ECO:0007669"/>
    <property type="project" value="UniProtKB-KW"/>
</dbReference>